<dbReference type="InterPro" id="IPR011009">
    <property type="entry name" value="Kinase-like_dom_sf"/>
</dbReference>
<evidence type="ECO:0000256" key="4">
    <source>
        <dbReference type="ARBA" id="ARBA00022777"/>
    </source>
</evidence>
<accession>A0ABR4EB98</accession>
<dbReference type="Pfam" id="PF00069">
    <property type="entry name" value="Pkinase"/>
    <property type="match status" value="1"/>
</dbReference>
<keyword evidence="3" id="KW-0547">Nucleotide-binding</keyword>
<sequence>MSSAEDEPWPPVPPDMAYEDMEANEVLEDPCRPFLVHQQQLYKTKDGTKVYKMGGEQRGYDLHRAAGDCGIKTHGRVLLKIPSTGMISFQGYFMDLASPLSHTSTMPTQRKRIIREMVEVIEALHNKYIIHGDVKLENMLLDAEGHVKLCDFEEAIFEDEDEEIWEGNITWHYVSPNRRRREEELGHDAPPRKEDDLYGLGLSIWSFCTGQIPFEEIAQDDLALREVLLRGDTVDLGLMDDEETKDIVREYLRQGGARV</sequence>
<protein>
    <recommendedName>
        <fullName evidence="6">Protein kinase domain-containing protein</fullName>
    </recommendedName>
</protein>
<evidence type="ECO:0000256" key="5">
    <source>
        <dbReference type="ARBA" id="ARBA00022840"/>
    </source>
</evidence>
<keyword evidence="8" id="KW-1185">Reference proteome</keyword>
<feature type="domain" description="Protein kinase" evidence="6">
    <location>
        <begin position="1"/>
        <end position="259"/>
    </location>
</feature>
<proteinExistence type="predicted"/>
<dbReference type="PROSITE" id="PS00108">
    <property type="entry name" value="PROTEIN_KINASE_ST"/>
    <property type="match status" value="1"/>
</dbReference>
<reference evidence="7 8" key="1">
    <citation type="submission" date="2024-03" db="EMBL/GenBank/DDBJ databases">
        <title>A high-quality draft genome sequence of Diaporthe vaccinii, a causative agent of upright dieback and viscid rot disease in cranberry plants.</title>
        <authorList>
            <person name="Sarrasin M."/>
            <person name="Lang B.F."/>
            <person name="Burger G."/>
        </authorList>
    </citation>
    <scope>NUCLEOTIDE SEQUENCE [LARGE SCALE GENOMIC DNA]</scope>
    <source>
        <strain evidence="7 8">IS7</strain>
    </source>
</reference>
<dbReference type="SUPFAM" id="SSF56112">
    <property type="entry name" value="Protein kinase-like (PK-like)"/>
    <property type="match status" value="1"/>
</dbReference>
<evidence type="ECO:0000313" key="8">
    <source>
        <dbReference type="Proteomes" id="UP001600888"/>
    </source>
</evidence>
<dbReference type="InterPro" id="IPR000719">
    <property type="entry name" value="Prot_kinase_dom"/>
</dbReference>
<keyword evidence="4" id="KW-0418">Kinase</keyword>
<evidence type="ECO:0000256" key="2">
    <source>
        <dbReference type="ARBA" id="ARBA00022679"/>
    </source>
</evidence>
<keyword evidence="5" id="KW-0067">ATP-binding</keyword>
<evidence type="ECO:0000256" key="3">
    <source>
        <dbReference type="ARBA" id="ARBA00022741"/>
    </source>
</evidence>
<name>A0ABR4EB98_9PEZI</name>
<evidence type="ECO:0000313" key="7">
    <source>
        <dbReference type="EMBL" id="KAL2279690.1"/>
    </source>
</evidence>
<dbReference type="EMBL" id="JBAWTH010000073">
    <property type="protein sequence ID" value="KAL2279690.1"/>
    <property type="molecule type" value="Genomic_DNA"/>
</dbReference>
<evidence type="ECO:0000256" key="1">
    <source>
        <dbReference type="ARBA" id="ARBA00022527"/>
    </source>
</evidence>
<evidence type="ECO:0000259" key="6">
    <source>
        <dbReference type="PROSITE" id="PS50011"/>
    </source>
</evidence>
<dbReference type="Proteomes" id="UP001600888">
    <property type="component" value="Unassembled WGS sequence"/>
</dbReference>
<organism evidence="7 8">
    <name type="scientific">Diaporthe vaccinii</name>
    <dbReference type="NCBI Taxonomy" id="105482"/>
    <lineage>
        <taxon>Eukaryota</taxon>
        <taxon>Fungi</taxon>
        <taxon>Dikarya</taxon>
        <taxon>Ascomycota</taxon>
        <taxon>Pezizomycotina</taxon>
        <taxon>Sordariomycetes</taxon>
        <taxon>Sordariomycetidae</taxon>
        <taxon>Diaporthales</taxon>
        <taxon>Diaporthaceae</taxon>
        <taxon>Diaporthe</taxon>
        <taxon>Diaporthe eres species complex</taxon>
    </lineage>
</organism>
<dbReference type="InterPro" id="IPR008271">
    <property type="entry name" value="Ser/Thr_kinase_AS"/>
</dbReference>
<comment type="caution">
    <text evidence="7">The sequence shown here is derived from an EMBL/GenBank/DDBJ whole genome shotgun (WGS) entry which is preliminary data.</text>
</comment>
<dbReference type="PANTHER" id="PTHR24351">
    <property type="entry name" value="RIBOSOMAL PROTEIN S6 KINASE"/>
    <property type="match status" value="1"/>
</dbReference>
<keyword evidence="2" id="KW-0808">Transferase</keyword>
<gene>
    <name evidence="7" type="ORF">FJTKL_13236</name>
</gene>
<dbReference type="SMART" id="SM00220">
    <property type="entry name" value="S_TKc"/>
    <property type="match status" value="1"/>
</dbReference>
<dbReference type="Gene3D" id="1.10.510.10">
    <property type="entry name" value="Transferase(Phosphotransferase) domain 1"/>
    <property type="match status" value="1"/>
</dbReference>
<keyword evidence="1" id="KW-0723">Serine/threonine-protein kinase</keyword>
<dbReference type="PROSITE" id="PS50011">
    <property type="entry name" value="PROTEIN_KINASE_DOM"/>
    <property type="match status" value="1"/>
</dbReference>